<proteinExistence type="inferred from homology"/>
<dbReference type="InterPro" id="IPR019826">
    <property type="entry name" value="Carboxylesterase_B_AS"/>
</dbReference>
<evidence type="ECO:0000256" key="1">
    <source>
        <dbReference type="ARBA" id="ARBA00005964"/>
    </source>
</evidence>
<dbReference type="OMA" id="ANHINSF"/>
<keyword evidence="2" id="KW-0719">Serine esterase</keyword>
<evidence type="ECO:0000256" key="4">
    <source>
        <dbReference type="RuleBase" id="RU361235"/>
    </source>
</evidence>
<dbReference type="EnsemblMetazoa" id="XM_777219">
    <property type="protein sequence ID" value="XP_782312"/>
    <property type="gene ID" value="LOC115917894"/>
</dbReference>
<dbReference type="FunCoup" id="A0A7M7RDJ9">
    <property type="interactions" value="55"/>
</dbReference>
<dbReference type="Proteomes" id="UP000007110">
    <property type="component" value="Unassembled WGS sequence"/>
</dbReference>
<feature type="domain" description="Carboxylesterase type B" evidence="5">
    <location>
        <begin position="41"/>
        <end position="555"/>
    </location>
</feature>
<reference evidence="7" key="1">
    <citation type="submission" date="2015-02" db="EMBL/GenBank/DDBJ databases">
        <title>Genome sequencing for Strongylocentrotus purpuratus.</title>
        <authorList>
            <person name="Murali S."/>
            <person name="Liu Y."/>
            <person name="Vee V."/>
            <person name="English A."/>
            <person name="Wang M."/>
            <person name="Skinner E."/>
            <person name="Han Y."/>
            <person name="Muzny D.M."/>
            <person name="Worley K.C."/>
            <person name="Gibbs R.A."/>
        </authorList>
    </citation>
    <scope>NUCLEOTIDE SEQUENCE</scope>
</reference>
<dbReference type="AlphaFoldDB" id="A0A7M7RDJ9"/>
<dbReference type="GeneID" id="115917894"/>
<dbReference type="PROSITE" id="PS00122">
    <property type="entry name" value="CARBOXYLESTERASE_B_1"/>
    <property type="match status" value="1"/>
</dbReference>
<dbReference type="SUPFAM" id="SSF53474">
    <property type="entry name" value="alpha/beta-Hydrolases"/>
    <property type="match status" value="1"/>
</dbReference>
<accession>A0A7M7RDJ9</accession>
<dbReference type="PANTHER" id="PTHR43918">
    <property type="entry name" value="ACETYLCHOLINESTERASE"/>
    <property type="match status" value="1"/>
</dbReference>
<dbReference type="InterPro" id="IPR029058">
    <property type="entry name" value="AB_hydrolase_fold"/>
</dbReference>
<evidence type="ECO:0000259" key="5">
    <source>
        <dbReference type="Pfam" id="PF00135"/>
    </source>
</evidence>
<dbReference type="GO" id="GO:0052689">
    <property type="term" value="F:carboxylic ester hydrolase activity"/>
    <property type="evidence" value="ECO:0007669"/>
    <property type="project" value="UniProtKB-KW"/>
</dbReference>
<dbReference type="InParanoid" id="A0A7M7RDJ9"/>
<keyword evidence="7" id="KW-1185">Reference proteome</keyword>
<name>A0A7M7RDJ9_STRPU</name>
<sequence length="606" mass="68154">MKAMLSWNYSALVLLVMLVGRLVGQGNAQPQVDLPGTDTTLSGKYMDFNESQYLNVDTRMEAFLGIPFAEPPTGDLRFKNPVKKGDLGRIYRAALDKSICPQIPLGRNLDEDCLYLSVHTSSPRPNNGAVVVWFHGGAYSLGAGSNTVYEPLPLIAFAPDIVFVGVNYRLGLYGFMTTGDSAAPGNYGMYDQVMALQWVQDNIAAFGGNPNRVTIMGESAGAASVSLHMLSPLSEGLFHQAIMESGNALCPWAVDTDMERQVGFTREIADLVNCTEEDSEALLTCLREVEEKDLTRAQITLTAKYLTNEMLYAPVVDYAFLPDIPMEIVRRQEFHKVPTLIGTNEDEGTLIALRVYPLYVVRPNPPNISLSEFRELIPLYLFYNSPMMASAVEQWYIDWTQADDPSANHINSFINWNTDQMFACPAEAMARAVADTGAPVYRYEMTHDPSKAVFDSTPSWYGAGHAVELQYVFGWAFGPDLPGIVKRQTHDEKVMMVQFMRYWTNFITTGDPNTPDSEGDYPDWPKFTVPELEYKKLSLTMENDRALRMEACAFWLNYAPLLHNYGDPDDLYDEWKLQYAEWKNVYMPEWSEAFEDYKDSSDCSAP</sequence>
<dbReference type="InterPro" id="IPR002018">
    <property type="entry name" value="CarbesteraseB"/>
</dbReference>
<reference evidence="6" key="2">
    <citation type="submission" date="2021-01" db="UniProtKB">
        <authorList>
            <consortium name="EnsemblMetazoa"/>
        </authorList>
    </citation>
    <scope>IDENTIFICATION</scope>
</reference>
<dbReference type="RefSeq" id="XP_782312.4">
    <property type="nucleotide sequence ID" value="XM_777219.5"/>
</dbReference>
<protein>
    <recommendedName>
        <fullName evidence="4">Carboxylic ester hydrolase</fullName>
        <ecNumber evidence="4">3.1.1.-</ecNumber>
    </recommendedName>
</protein>
<dbReference type="KEGG" id="spu:115917894"/>
<evidence type="ECO:0000256" key="3">
    <source>
        <dbReference type="ARBA" id="ARBA00022801"/>
    </source>
</evidence>
<dbReference type="PANTHER" id="PTHR43918:SF4">
    <property type="entry name" value="CARBOXYLIC ESTER HYDROLASE"/>
    <property type="match status" value="1"/>
</dbReference>
<organism evidence="6 7">
    <name type="scientific">Strongylocentrotus purpuratus</name>
    <name type="common">Purple sea urchin</name>
    <dbReference type="NCBI Taxonomy" id="7668"/>
    <lineage>
        <taxon>Eukaryota</taxon>
        <taxon>Metazoa</taxon>
        <taxon>Echinodermata</taxon>
        <taxon>Eleutherozoa</taxon>
        <taxon>Echinozoa</taxon>
        <taxon>Echinoidea</taxon>
        <taxon>Euechinoidea</taxon>
        <taxon>Echinacea</taxon>
        <taxon>Camarodonta</taxon>
        <taxon>Echinidea</taxon>
        <taxon>Strongylocentrotidae</taxon>
        <taxon>Strongylocentrotus</taxon>
    </lineage>
</organism>
<evidence type="ECO:0000313" key="7">
    <source>
        <dbReference type="Proteomes" id="UP000007110"/>
    </source>
</evidence>
<dbReference type="Gene3D" id="3.40.50.1820">
    <property type="entry name" value="alpha/beta hydrolase"/>
    <property type="match status" value="1"/>
</dbReference>
<evidence type="ECO:0000256" key="2">
    <source>
        <dbReference type="ARBA" id="ARBA00022487"/>
    </source>
</evidence>
<dbReference type="Pfam" id="PF00135">
    <property type="entry name" value="COesterase"/>
    <property type="match status" value="1"/>
</dbReference>
<dbReference type="EC" id="3.1.1.-" evidence="4"/>
<feature type="signal peptide" evidence="4">
    <location>
        <begin position="1"/>
        <end position="28"/>
    </location>
</feature>
<comment type="similarity">
    <text evidence="1 4">Belongs to the type-B carboxylesterase/lipase family.</text>
</comment>
<keyword evidence="4" id="KW-0732">Signal</keyword>
<evidence type="ECO:0000313" key="6">
    <source>
        <dbReference type="EnsemblMetazoa" id="XP_782312"/>
    </source>
</evidence>
<dbReference type="InterPro" id="IPR050654">
    <property type="entry name" value="AChE-related_enzymes"/>
</dbReference>
<dbReference type="FunFam" id="3.40.50.1820:FF:000128">
    <property type="entry name" value="Carboxylic ester hydrolase"/>
    <property type="match status" value="1"/>
</dbReference>
<keyword evidence="3 4" id="KW-0378">Hydrolase</keyword>
<feature type="chain" id="PRO_5029933082" description="Carboxylic ester hydrolase" evidence="4">
    <location>
        <begin position="29"/>
        <end position="606"/>
    </location>
</feature>
<dbReference type="OrthoDB" id="19653at2759"/>